<dbReference type="EMBL" id="MARB01000004">
    <property type="protein sequence ID" value="ODJ88879.1"/>
    <property type="molecule type" value="Genomic_DNA"/>
</dbReference>
<dbReference type="Proteomes" id="UP000094769">
    <property type="component" value="Unassembled WGS sequence"/>
</dbReference>
<protein>
    <recommendedName>
        <fullName evidence="3">Type II secretion system protein N</fullName>
    </recommendedName>
    <alternativeName>
        <fullName evidence="10">General secretion pathway protein N</fullName>
    </alternativeName>
</protein>
<evidence type="ECO:0000256" key="5">
    <source>
        <dbReference type="ARBA" id="ARBA00022475"/>
    </source>
</evidence>
<dbReference type="InterPro" id="IPR022792">
    <property type="entry name" value="T2SS_protein-GspN"/>
</dbReference>
<keyword evidence="8" id="KW-0653">Protein transport</keyword>
<dbReference type="AlphaFoldDB" id="A0A7Z0VPK8"/>
<evidence type="ECO:0000256" key="8">
    <source>
        <dbReference type="ARBA" id="ARBA00022927"/>
    </source>
</evidence>
<keyword evidence="9" id="KW-0472">Membrane</keyword>
<evidence type="ECO:0000256" key="10">
    <source>
        <dbReference type="ARBA" id="ARBA00030772"/>
    </source>
</evidence>
<dbReference type="RefSeq" id="WP_069121727.1">
    <property type="nucleotide sequence ID" value="NZ_MARB01000004.1"/>
</dbReference>
<comment type="subcellular location">
    <subcellularLocation>
        <location evidence="1">Cell inner membrane</location>
    </subcellularLocation>
</comment>
<evidence type="ECO:0000256" key="4">
    <source>
        <dbReference type="ARBA" id="ARBA00022448"/>
    </source>
</evidence>
<evidence type="ECO:0000313" key="12">
    <source>
        <dbReference type="Proteomes" id="UP000094769"/>
    </source>
</evidence>
<proteinExistence type="inferred from homology"/>
<keyword evidence="4" id="KW-0813">Transport</keyword>
<dbReference type="OrthoDB" id="6706905at2"/>
<keyword evidence="12" id="KW-1185">Reference proteome</keyword>
<keyword evidence="5" id="KW-1003">Cell membrane</keyword>
<evidence type="ECO:0000313" key="11">
    <source>
        <dbReference type="EMBL" id="ODJ88879.1"/>
    </source>
</evidence>
<sequence>MRWWSFLLIGLGGYLIFLLAGTPAQHIIGWALAENGKLPFSYATMKGSLWRGKMEAINYQGIPLDKIKWRFAPSGLLLGRISFDLELRHMNNKVDANVARTLGGFQLKNVEGQLPASMITDMADLNQISVEGDVELNLSHVAIETERVTSAEGEIKWLNPALLRPFSLKEGNLKADLTTDDNGNINIKINDLGGGTSVDGELSLSNEGNYTLNGAIKPGAGSDPGLSSALKAVAKSQPDGSYRISFSGSL</sequence>
<evidence type="ECO:0000256" key="1">
    <source>
        <dbReference type="ARBA" id="ARBA00004533"/>
    </source>
</evidence>
<comment type="caution">
    <text evidence="11">The sequence shown here is derived from an EMBL/GenBank/DDBJ whole genome shotgun (WGS) entry which is preliminary data.</text>
</comment>
<accession>A0A7Z0VPK8</accession>
<keyword evidence="7" id="KW-0812">Transmembrane</keyword>
<gene>
    <name evidence="11" type="primary">outN</name>
    <name evidence="11" type="ORF">CODIS_09740</name>
</gene>
<evidence type="ECO:0000256" key="7">
    <source>
        <dbReference type="ARBA" id="ARBA00022692"/>
    </source>
</evidence>
<dbReference type="GO" id="GO:0015628">
    <property type="term" value="P:protein secretion by the type II secretion system"/>
    <property type="evidence" value="ECO:0007669"/>
    <property type="project" value="InterPro"/>
</dbReference>
<dbReference type="GO" id="GO:0005886">
    <property type="term" value="C:plasma membrane"/>
    <property type="evidence" value="ECO:0007669"/>
    <property type="project" value="UniProtKB-SubCell"/>
</dbReference>
<evidence type="ECO:0000256" key="2">
    <source>
        <dbReference type="ARBA" id="ARBA00007208"/>
    </source>
</evidence>
<evidence type="ECO:0000256" key="6">
    <source>
        <dbReference type="ARBA" id="ARBA00022519"/>
    </source>
</evidence>
<evidence type="ECO:0000256" key="9">
    <source>
        <dbReference type="ARBA" id="ARBA00023136"/>
    </source>
</evidence>
<comment type="similarity">
    <text evidence="2">Belongs to the GSP N family.</text>
</comment>
<evidence type="ECO:0000256" key="3">
    <source>
        <dbReference type="ARBA" id="ARBA00021563"/>
    </source>
</evidence>
<dbReference type="GO" id="GO:0015627">
    <property type="term" value="C:type II protein secretion system complex"/>
    <property type="evidence" value="ECO:0007669"/>
    <property type="project" value="InterPro"/>
</dbReference>
<name>A0A7Z0VPK8_9GAMM</name>
<reference evidence="11 12" key="1">
    <citation type="submission" date="2016-06" db="EMBL/GenBank/DDBJ databases">
        <title>Genome sequence of endosymbiont of Candidatus Endolucinida thiodiazotropha.</title>
        <authorList>
            <person name="Poehlein A."/>
            <person name="Koenig S."/>
            <person name="Heiden S.E."/>
            <person name="Thuermer A."/>
            <person name="Voget S."/>
            <person name="Daniel R."/>
            <person name="Markert S."/>
            <person name="Gros O."/>
            <person name="Schweder T."/>
        </authorList>
    </citation>
    <scope>NUCLEOTIDE SEQUENCE [LARGE SCALE GENOMIC DNA]</scope>
    <source>
        <strain evidence="11 12">COS</strain>
    </source>
</reference>
<dbReference type="Pfam" id="PF01203">
    <property type="entry name" value="T2SSN"/>
    <property type="match status" value="1"/>
</dbReference>
<organism evidence="11 12">
    <name type="scientific">Candidatus Thiodiazotropha endolucinida</name>
    <dbReference type="NCBI Taxonomy" id="1655433"/>
    <lineage>
        <taxon>Bacteria</taxon>
        <taxon>Pseudomonadati</taxon>
        <taxon>Pseudomonadota</taxon>
        <taxon>Gammaproteobacteria</taxon>
        <taxon>Chromatiales</taxon>
        <taxon>Sedimenticolaceae</taxon>
        <taxon>Candidatus Thiodiazotropha</taxon>
    </lineage>
</organism>
<keyword evidence="6" id="KW-0997">Cell inner membrane</keyword>